<dbReference type="STRING" id="1758178.GCA_001550095_03381"/>
<protein>
    <submittedName>
        <fullName evidence="1">Histidine phosphatase family protein</fullName>
    </submittedName>
</protein>
<evidence type="ECO:0000313" key="1">
    <source>
        <dbReference type="EMBL" id="ATG47847.1"/>
    </source>
</evidence>
<dbReference type="CDD" id="cd07067">
    <property type="entry name" value="HP_PGM_like"/>
    <property type="match status" value="1"/>
</dbReference>
<dbReference type="PANTHER" id="PTHR48100">
    <property type="entry name" value="BROAD-SPECIFICITY PHOSPHATASE YOR283W-RELATED"/>
    <property type="match status" value="1"/>
</dbReference>
<dbReference type="EMBL" id="CP022196">
    <property type="protein sequence ID" value="ATG47847.1"/>
    <property type="molecule type" value="Genomic_DNA"/>
</dbReference>
<dbReference type="SMART" id="SM00855">
    <property type="entry name" value="PGAM"/>
    <property type="match status" value="1"/>
</dbReference>
<accession>A0A291GCF3</accession>
<dbReference type="SUPFAM" id="SSF53254">
    <property type="entry name" value="Phosphoglycerate mutase-like"/>
    <property type="match status" value="1"/>
</dbReference>
<keyword evidence="2" id="KW-1185">Reference proteome</keyword>
<dbReference type="GO" id="GO:0016791">
    <property type="term" value="F:phosphatase activity"/>
    <property type="evidence" value="ECO:0007669"/>
    <property type="project" value="TreeGrafter"/>
</dbReference>
<dbReference type="GO" id="GO:0005737">
    <property type="term" value="C:cytoplasm"/>
    <property type="evidence" value="ECO:0007669"/>
    <property type="project" value="TreeGrafter"/>
</dbReference>
<dbReference type="OrthoDB" id="8347407at2"/>
<name>A0A291GCF3_9RHOB</name>
<reference evidence="1 2" key="1">
    <citation type="submission" date="2017-06" db="EMBL/GenBank/DDBJ databases">
        <title>Celeribacter sp. TSPH2 complete genome sequence.</title>
        <authorList>
            <person name="Woo J.-H."/>
            <person name="Kim H.-S."/>
        </authorList>
    </citation>
    <scope>NUCLEOTIDE SEQUENCE [LARGE SCALE GENOMIC DNA]</scope>
    <source>
        <strain evidence="1 2">TSPH2</strain>
    </source>
</reference>
<evidence type="ECO:0000313" key="2">
    <source>
        <dbReference type="Proteomes" id="UP000217935"/>
    </source>
</evidence>
<dbReference type="RefSeq" id="WP_096805799.1">
    <property type="nucleotide sequence ID" value="NZ_CP022196.1"/>
</dbReference>
<dbReference type="Proteomes" id="UP000217935">
    <property type="component" value="Chromosome"/>
</dbReference>
<dbReference type="KEGG" id="ceh:CEW89_09895"/>
<dbReference type="InterPro" id="IPR013078">
    <property type="entry name" value="His_Pase_superF_clade-1"/>
</dbReference>
<gene>
    <name evidence="1" type="ORF">CEW89_09895</name>
</gene>
<dbReference type="AlphaFoldDB" id="A0A291GCF3"/>
<dbReference type="InterPro" id="IPR050275">
    <property type="entry name" value="PGM_Phosphatase"/>
</dbReference>
<organism evidence="1 2">
    <name type="scientific">Celeribacter ethanolicus</name>
    <dbReference type="NCBI Taxonomy" id="1758178"/>
    <lineage>
        <taxon>Bacteria</taxon>
        <taxon>Pseudomonadati</taxon>
        <taxon>Pseudomonadota</taxon>
        <taxon>Alphaproteobacteria</taxon>
        <taxon>Rhodobacterales</taxon>
        <taxon>Roseobacteraceae</taxon>
        <taxon>Celeribacter</taxon>
    </lineage>
</organism>
<dbReference type="Pfam" id="PF00300">
    <property type="entry name" value="His_Phos_1"/>
    <property type="match status" value="1"/>
</dbReference>
<dbReference type="Gene3D" id="3.40.50.1240">
    <property type="entry name" value="Phosphoglycerate mutase-like"/>
    <property type="match status" value="1"/>
</dbReference>
<dbReference type="InterPro" id="IPR029033">
    <property type="entry name" value="His_PPase_superfam"/>
</dbReference>
<dbReference type="PANTHER" id="PTHR48100:SF1">
    <property type="entry name" value="HISTIDINE PHOSPHATASE FAMILY PROTEIN-RELATED"/>
    <property type="match status" value="1"/>
</dbReference>
<proteinExistence type="predicted"/>
<sequence>MSRLWLIRHGPTHAKSFVGWSDLPADLSDHAAIGRLEQALPQVPVISSDLSRAVDTASAIQGPRPRLSHDPRLRETHFGDWELLRWPEIEARDGDLARQVFETPGDVAPPGGESWNTFSARVHAGVHDLAGETIVVAHMGVILALLQKALECSAHEVLAHRIDPLSATVIDCPQGLSGPWSCAQINHKY</sequence>